<dbReference type="RefSeq" id="WP_012041551.1">
    <property type="nucleotide sequence ID" value="NZ_JABFDP010000015.1"/>
</dbReference>
<evidence type="ECO:0000313" key="4">
    <source>
        <dbReference type="Proteomes" id="UP001314635"/>
    </source>
</evidence>
<proteinExistence type="predicted"/>
<dbReference type="Proteomes" id="UP001314635">
    <property type="component" value="Unassembled WGS sequence"/>
</dbReference>
<dbReference type="PANTHER" id="PTHR43540:SF9">
    <property type="entry name" value="FAMILY HYDROLASE, PUTATIVE (AFU_ORTHOLOGUE AFUA_2G08700)-RELATED"/>
    <property type="match status" value="1"/>
</dbReference>
<dbReference type="InterPro" id="IPR000868">
    <property type="entry name" value="Isochorismatase-like_dom"/>
</dbReference>
<dbReference type="Gene3D" id="3.40.50.850">
    <property type="entry name" value="Isochorismatase-like"/>
    <property type="match status" value="1"/>
</dbReference>
<organism evidence="3 4">
    <name type="scientific">Bradyrhizobium denitrificans</name>
    <dbReference type="NCBI Taxonomy" id="2734912"/>
    <lineage>
        <taxon>Bacteria</taxon>
        <taxon>Pseudomonadati</taxon>
        <taxon>Pseudomonadota</taxon>
        <taxon>Alphaproteobacteria</taxon>
        <taxon>Hyphomicrobiales</taxon>
        <taxon>Nitrobacteraceae</taxon>
        <taxon>Bradyrhizobium</taxon>
    </lineage>
</organism>
<dbReference type="InterPro" id="IPR036380">
    <property type="entry name" value="Isochorismatase-like_sf"/>
</dbReference>
<dbReference type="GO" id="GO:0016787">
    <property type="term" value="F:hydrolase activity"/>
    <property type="evidence" value="ECO:0007669"/>
    <property type="project" value="UniProtKB-KW"/>
</dbReference>
<dbReference type="EMBL" id="JAFCLK010000033">
    <property type="protein sequence ID" value="MBR1139771.1"/>
    <property type="molecule type" value="Genomic_DNA"/>
</dbReference>
<accession>A0ABS5GGN4</accession>
<evidence type="ECO:0000259" key="2">
    <source>
        <dbReference type="Pfam" id="PF00857"/>
    </source>
</evidence>
<reference evidence="4" key="1">
    <citation type="journal article" date="2021" name="ISME J.">
        <title>Evolutionary origin and ecological implication of a unique nif island in free-living Bradyrhizobium lineages.</title>
        <authorList>
            <person name="Tao J."/>
        </authorList>
    </citation>
    <scope>NUCLEOTIDE SEQUENCE [LARGE SCALE GENOMIC DNA]</scope>
    <source>
        <strain evidence="4">SZCCT0094</strain>
    </source>
</reference>
<dbReference type="CDD" id="cd00431">
    <property type="entry name" value="cysteine_hydrolases"/>
    <property type="match status" value="1"/>
</dbReference>
<dbReference type="InterPro" id="IPR050272">
    <property type="entry name" value="Isochorismatase-like_hydrls"/>
</dbReference>
<keyword evidence="4" id="KW-1185">Reference proteome</keyword>
<comment type="caution">
    <text evidence="3">The sequence shown here is derived from an EMBL/GenBank/DDBJ whole genome shotgun (WGS) entry which is preliminary data.</text>
</comment>
<sequence>MAVRTDAGEEAGLHPLGTSASNRWMVSQAHADLVRPRLPALPIAVETRSKSVRFDLARSAIIVIDMQNDFCHPEGWLASIGVDVTSARAPIAPLQRLLPVLRNQRVPVIWLNWGNRPDRLNLSPALLHVYKPSGVGTGLGDPLPGSGAHVLEHGSWSAGIVDELAPAASDIHVAKYRMSGFQDTELDSILRNLGVTTLLFAGVNADQCVLCTLQDANFRGYDCLLIADCTATTSPSYCMAATLYNVQQCFGFVVDSPAIGVALAGLAPDRREAT</sequence>
<feature type="domain" description="Isochorismatase-like" evidence="2">
    <location>
        <begin position="59"/>
        <end position="256"/>
    </location>
</feature>
<gene>
    <name evidence="3" type="ORF">JQ619_28855</name>
</gene>
<evidence type="ECO:0000256" key="1">
    <source>
        <dbReference type="ARBA" id="ARBA00022801"/>
    </source>
</evidence>
<dbReference type="SUPFAM" id="SSF52499">
    <property type="entry name" value="Isochorismatase-like hydrolases"/>
    <property type="match status" value="1"/>
</dbReference>
<protein>
    <submittedName>
        <fullName evidence="3">Cysteine hydrolase</fullName>
    </submittedName>
</protein>
<dbReference type="Pfam" id="PF00857">
    <property type="entry name" value="Isochorismatase"/>
    <property type="match status" value="1"/>
</dbReference>
<evidence type="ECO:0000313" key="3">
    <source>
        <dbReference type="EMBL" id="MBR1139771.1"/>
    </source>
</evidence>
<dbReference type="PANTHER" id="PTHR43540">
    <property type="entry name" value="PEROXYUREIDOACRYLATE/UREIDOACRYLATE AMIDOHYDROLASE-RELATED"/>
    <property type="match status" value="1"/>
</dbReference>
<name>A0ABS5GGN4_9BRAD</name>
<keyword evidence="1 3" id="KW-0378">Hydrolase</keyword>